<comment type="caution">
    <text evidence="4">The sequence shown here is derived from an EMBL/GenBank/DDBJ whole genome shotgun (WGS) entry which is preliminary data.</text>
</comment>
<feature type="region of interest" description="Disordered" evidence="1">
    <location>
        <begin position="202"/>
        <end position="263"/>
    </location>
</feature>
<reference evidence="4 5" key="1">
    <citation type="submission" date="2024-01" db="EMBL/GenBank/DDBJ databases">
        <title>A telomere-to-telomere, gap-free genome of sweet tea (Lithocarpus litseifolius).</title>
        <authorList>
            <person name="Zhou J."/>
        </authorList>
    </citation>
    <scope>NUCLEOTIDE SEQUENCE [LARGE SCALE GENOMIC DNA]</scope>
    <source>
        <strain evidence="4">Zhou-2022a</strain>
        <tissue evidence="4">Leaf</tissue>
    </source>
</reference>
<evidence type="ECO:0000313" key="4">
    <source>
        <dbReference type="EMBL" id="KAL0013986.1"/>
    </source>
</evidence>
<dbReference type="EMBL" id="JAZDWU010000001">
    <property type="protein sequence ID" value="KAL0013986.1"/>
    <property type="molecule type" value="Genomic_DNA"/>
</dbReference>
<dbReference type="Pfam" id="PF14392">
    <property type="entry name" value="zf-CCHC_4"/>
    <property type="match status" value="1"/>
</dbReference>
<dbReference type="PANTHER" id="PTHR31286">
    <property type="entry name" value="GLYCINE-RICH CELL WALL STRUCTURAL PROTEIN 1.8-LIKE"/>
    <property type="match status" value="1"/>
</dbReference>
<dbReference type="PANTHER" id="PTHR31286:SF167">
    <property type="entry name" value="OS09G0268800 PROTEIN"/>
    <property type="match status" value="1"/>
</dbReference>
<dbReference type="AlphaFoldDB" id="A0AAW2DZ05"/>
<feature type="domain" description="Zinc knuckle CX2CX4HX4C" evidence="3">
    <location>
        <begin position="130"/>
        <end position="175"/>
    </location>
</feature>
<organism evidence="4 5">
    <name type="scientific">Lithocarpus litseifolius</name>
    <dbReference type="NCBI Taxonomy" id="425828"/>
    <lineage>
        <taxon>Eukaryota</taxon>
        <taxon>Viridiplantae</taxon>
        <taxon>Streptophyta</taxon>
        <taxon>Embryophyta</taxon>
        <taxon>Tracheophyta</taxon>
        <taxon>Spermatophyta</taxon>
        <taxon>Magnoliopsida</taxon>
        <taxon>eudicotyledons</taxon>
        <taxon>Gunneridae</taxon>
        <taxon>Pentapetalae</taxon>
        <taxon>rosids</taxon>
        <taxon>fabids</taxon>
        <taxon>Fagales</taxon>
        <taxon>Fagaceae</taxon>
        <taxon>Lithocarpus</taxon>
    </lineage>
</organism>
<evidence type="ECO:0000313" key="5">
    <source>
        <dbReference type="Proteomes" id="UP001459277"/>
    </source>
</evidence>
<dbReference type="InterPro" id="IPR026960">
    <property type="entry name" value="RVT-Znf"/>
</dbReference>
<protein>
    <recommendedName>
        <fullName evidence="6">Reverse transcriptase zinc-binding domain-containing protein</fullName>
    </recommendedName>
</protein>
<dbReference type="InterPro" id="IPR025836">
    <property type="entry name" value="Zn_knuckle_CX2CX4HX4C"/>
</dbReference>
<evidence type="ECO:0000259" key="2">
    <source>
        <dbReference type="Pfam" id="PF13966"/>
    </source>
</evidence>
<keyword evidence="5" id="KW-1185">Reference proteome</keyword>
<dbReference type="Pfam" id="PF13966">
    <property type="entry name" value="zf-RVT"/>
    <property type="match status" value="1"/>
</dbReference>
<dbReference type="InterPro" id="IPR040256">
    <property type="entry name" value="At4g02000-like"/>
</dbReference>
<dbReference type="Proteomes" id="UP001459277">
    <property type="component" value="Unassembled WGS sequence"/>
</dbReference>
<evidence type="ECO:0000259" key="3">
    <source>
        <dbReference type="Pfam" id="PF14392"/>
    </source>
</evidence>
<evidence type="ECO:0008006" key="6">
    <source>
        <dbReference type="Google" id="ProtNLM"/>
    </source>
</evidence>
<feature type="domain" description="Reverse transcriptase zinc-binding" evidence="2">
    <location>
        <begin position="366"/>
        <end position="462"/>
    </location>
</feature>
<sequence>MKLTSEEEETIAISDEGRREAIESCNLSLIGKFLTCKSYNKLVAKTTIRRAWGLNESMQILEVEEGYDCGQYSTGDCLALDQIWGAPFDMVSPQVAREVGSCLGEIEEVEWKKKKDDLSMFMRVRVALPISKPIRRGGFIAGSDGVKSWVTFKYERLPMFCHYCGILGHDLKHCAAHYAVKKNGGCIEYQYGDFLRAMGNHPRAPGSKEAGPRVVPEEGTGYEARQSSVQAKQGSPLRKMEAHGIRPGNPSNSNKGKSVIQGKGAEVTHHPGQLATGFSEVGEKNVINTNTGVGHMEPIPSDVYCVEPGSLISNTDLIGPKLNIWRYEDIRSIFHKDEADAICQIPLSRRYVADSIFWLYNPRGVFTVKSAYHVARRILIEADRVGPSRGCVAKQVWAVLWKLRIPNKIKVFAWRACHEILPTAVNLTRRRVIHEDKCSLCTGEPETTIHALWDCAVAQDIWAGSIRTL</sequence>
<evidence type="ECO:0000256" key="1">
    <source>
        <dbReference type="SAM" id="MobiDB-lite"/>
    </source>
</evidence>
<name>A0AAW2DZ05_9ROSI</name>
<gene>
    <name evidence="4" type="ORF">SO802_001055</name>
</gene>
<proteinExistence type="predicted"/>
<accession>A0AAW2DZ05</accession>